<keyword evidence="2" id="KW-1185">Reference proteome</keyword>
<organism evidence="1 2">
    <name type="scientific">Vermiconidia calcicola</name>
    <dbReference type="NCBI Taxonomy" id="1690605"/>
    <lineage>
        <taxon>Eukaryota</taxon>
        <taxon>Fungi</taxon>
        <taxon>Dikarya</taxon>
        <taxon>Ascomycota</taxon>
        <taxon>Pezizomycotina</taxon>
        <taxon>Dothideomycetes</taxon>
        <taxon>Dothideomycetidae</taxon>
        <taxon>Mycosphaerellales</taxon>
        <taxon>Extremaceae</taxon>
        <taxon>Vermiconidia</taxon>
    </lineage>
</organism>
<reference evidence="1" key="1">
    <citation type="submission" date="2023-07" db="EMBL/GenBank/DDBJ databases">
        <title>Black Yeasts Isolated from many extreme environments.</title>
        <authorList>
            <person name="Coleine C."/>
            <person name="Stajich J.E."/>
            <person name="Selbmann L."/>
        </authorList>
    </citation>
    <scope>NUCLEOTIDE SEQUENCE</scope>
    <source>
        <strain evidence="1">CCFEE 5714</strain>
    </source>
</reference>
<dbReference type="Proteomes" id="UP001281147">
    <property type="component" value="Unassembled WGS sequence"/>
</dbReference>
<evidence type="ECO:0000313" key="2">
    <source>
        <dbReference type="Proteomes" id="UP001281147"/>
    </source>
</evidence>
<accession>A0ACC3ML80</accession>
<comment type="caution">
    <text evidence="1">The sequence shown here is derived from an EMBL/GenBank/DDBJ whole genome shotgun (WGS) entry which is preliminary data.</text>
</comment>
<protein>
    <submittedName>
        <fullName evidence="1">Uncharacterized protein</fullName>
    </submittedName>
</protein>
<dbReference type="EMBL" id="JAUTXU010000213">
    <property type="protein sequence ID" value="KAK3698226.1"/>
    <property type="molecule type" value="Genomic_DNA"/>
</dbReference>
<evidence type="ECO:0000313" key="1">
    <source>
        <dbReference type="EMBL" id="KAK3698226.1"/>
    </source>
</evidence>
<proteinExistence type="predicted"/>
<gene>
    <name evidence="1" type="ORF">LTR37_017051</name>
</gene>
<name>A0ACC3ML80_9PEZI</name>
<sequence length="242" mass="27384">MDVDSNASDTRCHLLSLPPELRLRIYEFHFEQRSLTIYCHGRVQLSLTYAPENNEKPGRANATALLLTCRTIWEEAQPVLLAKTRMVMYIDLLYYNGLDWKSFGVIEDCNFLKSFLSARSWEIRCFLGKGPHWRGTEPKCTAELLESLHWLKGVKELVIRLGRRAALWGTQRQMNEAVECLKRIKCEGAIALIETEVELKEEYNEIVRALGATKVPLPPPDESSESDTDHQDDECGGGGGGG</sequence>